<dbReference type="Pfam" id="PF07679">
    <property type="entry name" value="I-set"/>
    <property type="match status" value="1"/>
</dbReference>
<proteinExistence type="predicted"/>
<dbReference type="SMART" id="SM00409">
    <property type="entry name" value="IG"/>
    <property type="match status" value="1"/>
</dbReference>
<dbReference type="SUPFAM" id="SSF48726">
    <property type="entry name" value="Immunoglobulin"/>
    <property type="match status" value="1"/>
</dbReference>
<name>A0ABQ9IH18_9NEOP</name>
<comment type="caution">
    <text evidence="2">The sequence shown here is derived from an EMBL/GenBank/DDBJ whole genome shotgun (WGS) entry which is preliminary data.</text>
</comment>
<evidence type="ECO:0000259" key="1">
    <source>
        <dbReference type="PROSITE" id="PS50835"/>
    </source>
</evidence>
<dbReference type="SMART" id="SM00408">
    <property type="entry name" value="IGc2"/>
    <property type="match status" value="1"/>
</dbReference>
<keyword evidence="3" id="KW-1185">Reference proteome</keyword>
<dbReference type="PROSITE" id="PS50835">
    <property type="entry name" value="IG_LIKE"/>
    <property type="match status" value="1"/>
</dbReference>
<dbReference type="InterPro" id="IPR003598">
    <property type="entry name" value="Ig_sub2"/>
</dbReference>
<dbReference type="InterPro" id="IPR003599">
    <property type="entry name" value="Ig_sub"/>
</dbReference>
<dbReference type="Proteomes" id="UP001159363">
    <property type="component" value="Chromosome 1"/>
</dbReference>
<dbReference type="InterPro" id="IPR013783">
    <property type="entry name" value="Ig-like_fold"/>
</dbReference>
<dbReference type="EMBL" id="JARBHB010000001">
    <property type="protein sequence ID" value="KAJ8895524.1"/>
    <property type="molecule type" value="Genomic_DNA"/>
</dbReference>
<dbReference type="Gene3D" id="2.60.40.10">
    <property type="entry name" value="Immunoglobulins"/>
    <property type="match status" value="1"/>
</dbReference>
<protein>
    <recommendedName>
        <fullName evidence="1">Ig-like domain-containing protein</fullName>
    </recommendedName>
</protein>
<sequence>MIMPFTFGEHPLNEGQLVTVPCAVVEGDSPVSLQWLFNGQPISPRLRVTLVQLGERNVILSISSVEARHVGIFSCVAENAAGTYELSANLTVNGAVCASCVLLGLV</sequence>
<gene>
    <name evidence="2" type="ORF">PR048_000860</name>
</gene>
<dbReference type="InterPro" id="IPR013098">
    <property type="entry name" value="Ig_I-set"/>
</dbReference>
<feature type="domain" description="Ig-like" evidence="1">
    <location>
        <begin position="1"/>
        <end position="91"/>
    </location>
</feature>
<accession>A0ABQ9IH18</accession>
<evidence type="ECO:0000313" key="2">
    <source>
        <dbReference type="EMBL" id="KAJ8895524.1"/>
    </source>
</evidence>
<evidence type="ECO:0000313" key="3">
    <source>
        <dbReference type="Proteomes" id="UP001159363"/>
    </source>
</evidence>
<dbReference type="InterPro" id="IPR007110">
    <property type="entry name" value="Ig-like_dom"/>
</dbReference>
<dbReference type="InterPro" id="IPR036179">
    <property type="entry name" value="Ig-like_dom_sf"/>
</dbReference>
<organism evidence="2 3">
    <name type="scientific">Dryococelus australis</name>
    <dbReference type="NCBI Taxonomy" id="614101"/>
    <lineage>
        <taxon>Eukaryota</taxon>
        <taxon>Metazoa</taxon>
        <taxon>Ecdysozoa</taxon>
        <taxon>Arthropoda</taxon>
        <taxon>Hexapoda</taxon>
        <taxon>Insecta</taxon>
        <taxon>Pterygota</taxon>
        <taxon>Neoptera</taxon>
        <taxon>Polyneoptera</taxon>
        <taxon>Phasmatodea</taxon>
        <taxon>Verophasmatodea</taxon>
        <taxon>Anareolatae</taxon>
        <taxon>Phasmatidae</taxon>
        <taxon>Eurycanthinae</taxon>
        <taxon>Dryococelus</taxon>
    </lineage>
</organism>
<reference evidence="2 3" key="1">
    <citation type="submission" date="2023-02" db="EMBL/GenBank/DDBJ databases">
        <title>LHISI_Scaffold_Assembly.</title>
        <authorList>
            <person name="Stuart O.P."/>
            <person name="Cleave R."/>
            <person name="Magrath M.J.L."/>
            <person name="Mikheyev A.S."/>
        </authorList>
    </citation>
    <scope>NUCLEOTIDE SEQUENCE [LARGE SCALE GENOMIC DNA]</scope>
    <source>
        <strain evidence="2">Daus_M_001</strain>
        <tissue evidence="2">Leg muscle</tissue>
    </source>
</reference>